<comment type="subcellular location">
    <subcellularLocation>
        <location evidence="1">Cytoplasm</location>
    </subcellularLocation>
</comment>
<evidence type="ECO:0000256" key="5">
    <source>
        <dbReference type="SAM" id="Phobius"/>
    </source>
</evidence>
<keyword evidence="5" id="KW-0812">Transmembrane</keyword>
<evidence type="ECO:0000256" key="4">
    <source>
        <dbReference type="ARBA" id="ARBA00038223"/>
    </source>
</evidence>
<dbReference type="InterPro" id="IPR010625">
    <property type="entry name" value="CHCH"/>
</dbReference>
<evidence type="ECO:0000256" key="2">
    <source>
        <dbReference type="ARBA" id="ARBA00022490"/>
    </source>
</evidence>
<dbReference type="PANTHER" id="PTHR21107">
    <property type="entry name" value="CYTOCHROME C OXIDASE ASSEMBLY PROTEIN COX19"/>
    <property type="match status" value="1"/>
</dbReference>
<evidence type="ECO:0000313" key="7">
    <source>
        <dbReference type="WBParaSite" id="ASIM_0001129801-mRNA-1"/>
    </source>
</evidence>
<organism evidence="7">
    <name type="scientific">Anisakis simplex</name>
    <name type="common">Herring worm</name>
    <dbReference type="NCBI Taxonomy" id="6269"/>
    <lineage>
        <taxon>Eukaryota</taxon>
        <taxon>Metazoa</taxon>
        <taxon>Ecdysozoa</taxon>
        <taxon>Nematoda</taxon>
        <taxon>Chromadorea</taxon>
        <taxon>Rhabditida</taxon>
        <taxon>Spirurina</taxon>
        <taxon>Ascaridomorpha</taxon>
        <taxon>Ascaridoidea</taxon>
        <taxon>Anisakidae</taxon>
        <taxon>Anisakis</taxon>
        <taxon>Anisakis simplex complex</taxon>
    </lineage>
</organism>
<feature type="domain" description="CHCH" evidence="6">
    <location>
        <begin position="83"/>
        <end position="116"/>
    </location>
</feature>
<keyword evidence="3" id="KW-1015">Disulfide bond</keyword>
<dbReference type="AlphaFoldDB" id="A0A0M3JTE5"/>
<feature type="transmembrane region" description="Helical" evidence="5">
    <location>
        <begin position="12"/>
        <end position="30"/>
    </location>
</feature>
<dbReference type="GO" id="GO:0005758">
    <property type="term" value="C:mitochondrial intermembrane space"/>
    <property type="evidence" value="ECO:0007669"/>
    <property type="project" value="TreeGrafter"/>
</dbReference>
<sequence length="139" mass="15730">LALLGKKGLVGLIATEVILFGGAFLGFCHLRRSEQSRQFLYRYTPSIINLYYRMSGQAGPFSRVTTVSPPLKGSFPLDHEGECKLSMLNYMICLHENKNVNDKCRHLAKAYLKCRMDNDLMTKEDMAKLGFSDKDKDTS</sequence>
<accession>A0A0M3JTE5</accession>
<dbReference type="GO" id="GO:0033617">
    <property type="term" value="P:mitochondrial respiratory chain complex IV assembly"/>
    <property type="evidence" value="ECO:0007669"/>
    <property type="project" value="TreeGrafter"/>
</dbReference>
<dbReference type="Pfam" id="PF06747">
    <property type="entry name" value="CHCH"/>
    <property type="match status" value="1"/>
</dbReference>
<keyword evidence="5" id="KW-1133">Transmembrane helix</keyword>
<evidence type="ECO:0000259" key="6">
    <source>
        <dbReference type="Pfam" id="PF06747"/>
    </source>
</evidence>
<evidence type="ECO:0000256" key="3">
    <source>
        <dbReference type="ARBA" id="ARBA00023157"/>
    </source>
</evidence>
<name>A0A0M3JTE5_ANISI</name>
<dbReference type="PROSITE" id="PS51808">
    <property type="entry name" value="CHCH"/>
    <property type="match status" value="1"/>
</dbReference>
<keyword evidence="5" id="KW-0472">Membrane</keyword>
<proteinExistence type="inferred from homology"/>
<keyword evidence="2" id="KW-0963">Cytoplasm</keyword>
<evidence type="ECO:0000256" key="1">
    <source>
        <dbReference type="ARBA" id="ARBA00004496"/>
    </source>
</evidence>
<dbReference type="PANTHER" id="PTHR21107:SF2">
    <property type="entry name" value="CYTOCHROME C OXIDASE ASSEMBLY PROTEIN COX19"/>
    <property type="match status" value="1"/>
</dbReference>
<dbReference type="InterPro" id="IPR051383">
    <property type="entry name" value="COX19"/>
</dbReference>
<protein>
    <submittedName>
        <fullName evidence="7">CHCH domain-containing protein</fullName>
    </submittedName>
</protein>
<comment type="similarity">
    <text evidence="4">Belongs to the COX19 family.</text>
</comment>
<dbReference type="WBParaSite" id="ASIM_0001129801-mRNA-1">
    <property type="protein sequence ID" value="ASIM_0001129801-mRNA-1"/>
    <property type="gene ID" value="ASIM_0001129801"/>
</dbReference>
<reference evidence="7" key="1">
    <citation type="submission" date="2017-02" db="UniProtKB">
        <authorList>
            <consortium name="WormBaseParasite"/>
        </authorList>
    </citation>
    <scope>IDENTIFICATION</scope>
</reference>